<accession>A0AAQ4DA34</accession>
<organism evidence="6 7">
    <name type="scientific">Amblyomma americanum</name>
    <name type="common">Lone star tick</name>
    <dbReference type="NCBI Taxonomy" id="6943"/>
    <lineage>
        <taxon>Eukaryota</taxon>
        <taxon>Metazoa</taxon>
        <taxon>Ecdysozoa</taxon>
        <taxon>Arthropoda</taxon>
        <taxon>Chelicerata</taxon>
        <taxon>Arachnida</taxon>
        <taxon>Acari</taxon>
        <taxon>Parasitiformes</taxon>
        <taxon>Ixodida</taxon>
        <taxon>Ixodoidea</taxon>
        <taxon>Ixodidae</taxon>
        <taxon>Amblyomminae</taxon>
        <taxon>Amblyomma</taxon>
    </lineage>
</organism>
<comment type="caution">
    <text evidence="6">The sequence shown here is derived from an EMBL/GenBank/DDBJ whole genome shotgun (WGS) entry which is preliminary data.</text>
</comment>
<evidence type="ECO:0000256" key="3">
    <source>
        <dbReference type="ARBA" id="ARBA00022989"/>
    </source>
</evidence>
<name>A0AAQ4DA34_AMBAM</name>
<keyword evidence="2 5" id="KW-0812">Transmembrane</keyword>
<sequence length="217" mass="23555">MTECITTDSWTRRMLDEIHEESAAFQDWGHTIRGRLVLAMGSEGSEDSEDLPLIDVNPLHGSSAAPCLLPRCKTRGAASLWSQVRFPLLLLNLVVCVVGVTLSVLSALLLLRSLGAREDAEVLRRGELGALLMSHLELALLTAGLLLSAVSCCGCVGALRENTCLLRAYSFALLALIVASALLGTLVLFMPGEYWQWTNVFKHVSEERKGCLCAKSD</sequence>
<keyword evidence="7" id="KW-1185">Reference proteome</keyword>
<dbReference type="InterPro" id="IPR018499">
    <property type="entry name" value="Tetraspanin/Peripherin"/>
</dbReference>
<evidence type="ECO:0000256" key="1">
    <source>
        <dbReference type="ARBA" id="ARBA00004141"/>
    </source>
</evidence>
<feature type="transmembrane region" description="Helical" evidence="5">
    <location>
        <begin position="171"/>
        <end position="190"/>
    </location>
</feature>
<proteinExistence type="predicted"/>
<dbReference type="AlphaFoldDB" id="A0AAQ4DA34"/>
<comment type="subcellular location">
    <subcellularLocation>
        <location evidence="1">Membrane</location>
        <topology evidence="1">Multi-pass membrane protein</topology>
    </subcellularLocation>
</comment>
<feature type="transmembrane region" description="Helical" evidence="5">
    <location>
        <begin position="89"/>
        <end position="111"/>
    </location>
</feature>
<evidence type="ECO:0000256" key="4">
    <source>
        <dbReference type="ARBA" id="ARBA00023136"/>
    </source>
</evidence>
<dbReference type="PRINTS" id="PR00259">
    <property type="entry name" value="TMFOUR"/>
</dbReference>
<gene>
    <name evidence="6" type="ORF">V5799_003050</name>
</gene>
<dbReference type="EMBL" id="JARKHS020033177">
    <property type="protein sequence ID" value="KAK8759324.1"/>
    <property type="molecule type" value="Genomic_DNA"/>
</dbReference>
<reference evidence="6 7" key="1">
    <citation type="journal article" date="2023" name="Arcadia Sci">
        <title>De novo assembly of a long-read Amblyomma americanum tick genome.</title>
        <authorList>
            <person name="Chou S."/>
            <person name="Poskanzer K.E."/>
            <person name="Rollins M."/>
            <person name="Thuy-Boun P.S."/>
        </authorList>
    </citation>
    <scope>NUCLEOTIDE SEQUENCE [LARGE SCALE GENOMIC DNA]</scope>
    <source>
        <strain evidence="6">F_SG_1</strain>
        <tissue evidence="6">Salivary glands</tissue>
    </source>
</reference>
<keyword evidence="3 5" id="KW-1133">Transmembrane helix</keyword>
<dbReference type="GO" id="GO:0016020">
    <property type="term" value="C:membrane"/>
    <property type="evidence" value="ECO:0007669"/>
    <property type="project" value="UniProtKB-SubCell"/>
</dbReference>
<dbReference type="Proteomes" id="UP001321473">
    <property type="component" value="Unassembled WGS sequence"/>
</dbReference>
<evidence type="ECO:0000256" key="5">
    <source>
        <dbReference type="SAM" id="Phobius"/>
    </source>
</evidence>
<feature type="transmembrane region" description="Helical" evidence="5">
    <location>
        <begin position="138"/>
        <end position="159"/>
    </location>
</feature>
<keyword evidence="4 5" id="KW-0472">Membrane</keyword>
<evidence type="ECO:0000313" key="7">
    <source>
        <dbReference type="Proteomes" id="UP001321473"/>
    </source>
</evidence>
<dbReference type="Pfam" id="PF00335">
    <property type="entry name" value="Tetraspanin"/>
    <property type="match status" value="1"/>
</dbReference>
<evidence type="ECO:0000256" key="2">
    <source>
        <dbReference type="ARBA" id="ARBA00022692"/>
    </source>
</evidence>
<evidence type="ECO:0000313" key="6">
    <source>
        <dbReference type="EMBL" id="KAK8759324.1"/>
    </source>
</evidence>
<protein>
    <submittedName>
        <fullName evidence="6">Uncharacterized protein</fullName>
    </submittedName>
</protein>